<keyword evidence="1" id="KW-0695">RNA-directed DNA polymerase</keyword>
<dbReference type="PANTHER" id="PTHR24559:SF444">
    <property type="entry name" value="REVERSE TRANSCRIPTASE DOMAIN-CONTAINING PROTEIN"/>
    <property type="match status" value="1"/>
</dbReference>
<dbReference type="EMBL" id="BKCJ011142432">
    <property type="protein sequence ID" value="GFC93292.1"/>
    <property type="molecule type" value="Genomic_DNA"/>
</dbReference>
<dbReference type="InterPro" id="IPR043502">
    <property type="entry name" value="DNA/RNA_pol_sf"/>
</dbReference>
<sequence>GIIGRSGLKAIQAVPSTVHGMLKFSTKEGIVTIRSSLLIPAECALIDTSYDCYHLPEIDWKAESLCGYPFKCFLDAYKGYYQIQLAAVDEEKTAFHTGQGVYCYAKMPFGLKNAGAT</sequence>
<accession>A0A699S748</accession>
<dbReference type="AlphaFoldDB" id="A0A699S748"/>
<evidence type="ECO:0000313" key="1">
    <source>
        <dbReference type="EMBL" id="GFC93292.1"/>
    </source>
</evidence>
<keyword evidence="1" id="KW-0548">Nucleotidyltransferase</keyword>
<feature type="non-terminal residue" evidence="1">
    <location>
        <position position="1"/>
    </location>
</feature>
<dbReference type="SUPFAM" id="SSF56672">
    <property type="entry name" value="DNA/RNA polymerases"/>
    <property type="match status" value="1"/>
</dbReference>
<dbReference type="InterPro" id="IPR053134">
    <property type="entry name" value="RNA-dir_DNA_polymerase"/>
</dbReference>
<dbReference type="PANTHER" id="PTHR24559">
    <property type="entry name" value="TRANSPOSON TY3-I GAG-POL POLYPROTEIN"/>
    <property type="match status" value="1"/>
</dbReference>
<dbReference type="Gene3D" id="3.30.70.270">
    <property type="match status" value="1"/>
</dbReference>
<dbReference type="InterPro" id="IPR043128">
    <property type="entry name" value="Rev_trsase/Diguanyl_cyclase"/>
</dbReference>
<dbReference type="GO" id="GO:0003964">
    <property type="term" value="F:RNA-directed DNA polymerase activity"/>
    <property type="evidence" value="ECO:0007669"/>
    <property type="project" value="UniProtKB-KW"/>
</dbReference>
<gene>
    <name evidence="1" type="ORF">Tci_865262</name>
</gene>
<organism evidence="1">
    <name type="scientific">Tanacetum cinerariifolium</name>
    <name type="common">Dalmatian daisy</name>
    <name type="synonym">Chrysanthemum cinerariifolium</name>
    <dbReference type="NCBI Taxonomy" id="118510"/>
    <lineage>
        <taxon>Eukaryota</taxon>
        <taxon>Viridiplantae</taxon>
        <taxon>Streptophyta</taxon>
        <taxon>Embryophyta</taxon>
        <taxon>Tracheophyta</taxon>
        <taxon>Spermatophyta</taxon>
        <taxon>Magnoliopsida</taxon>
        <taxon>eudicotyledons</taxon>
        <taxon>Gunneridae</taxon>
        <taxon>Pentapetalae</taxon>
        <taxon>asterids</taxon>
        <taxon>campanulids</taxon>
        <taxon>Asterales</taxon>
        <taxon>Asteraceae</taxon>
        <taxon>Asteroideae</taxon>
        <taxon>Anthemideae</taxon>
        <taxon>Anthemidinae</taxon>
        <taxon>Tanacetum</taxon>
    </lineage>
</organism>
<dbReference type="Gene3D" id="3.10.10.10">
    <property type="entry name" value="HIV Type 1 Reverse Transcriptase, subunit A, domain 1"/>
    <property type="match status" value="1"/>
</dbReference>
<protein>
    <submittedName>
        <fullName evidence="1">Reverse transcriptase domain-containing protein</fullName>
    </submittedName>
</protein>
<name>A0A699S748_TANCI</name>
<keyword evidence="1" id="KW-0808">Transferase</keyword>
<reference evidence="1" key="1">
    <citation type="journal article" date="2019" name="Sci. Rep.">
        <title>Draft genome of Tanacetum cinerariifolium, the natural source of mosquito coil.</title>
        <authorList>
            <person name="Yamashiro T."/>
            <person name="Shiraishi A."/>
            <person name="Satake H."/>
            <person name="Nakayama K."/>
        </authorList>
    </citation>
    <scope>NUCLEOTIDE SEQUENCE</scope>
</reference>
<comment type="caution">
    <text evidence="1">The sequence shown here is derived from an EMBL/GenBank/DDBJ whole genome shotgun (WGS) entry which is preliminary data.</text>
</comment>
<proteinExistence type="predicted"/>